<evidence type="ECO:0000256" key="2">
    <source>
        <dbReference type="ARBA" id="ARBA00001946"/>
    </source>
</evidence>
<evidence type="ECO:0000259" key="11">
    <source>
        <dbReference type="PROSITE" id="PS50879"/>
    </source>
</evidence>
<keyword evidence="10" id="KW-0460">Magnesium</keyword>
<evidence type="ECO:0000256" key="1">
    <source>
        <dbReference type="ARBA" id="ARBA00000077"/>
    </source>
</evidence>
<sequence>MTLARTHTDVLELGSAIVVGTDGSCVTNPGPTGWAYVADDGASACGGLLQGTNNIGELLAVENALRDFADRPLVIQADSSYTIGCSTTWASGWARNGWRNSKKEIVANVEIVQAIYALMQARRDSGAPVFFQKVKAHLTDLTVWPLNVAADALAGQASARAARGDVSEVRTTGLLSGTNG</sequence>
<evidence type="ECO:0000313" key="12">
    <source>
        <dbReference type="EMBL" id="KAA1395392.1"/>
    </source>
</evidence>
<dbReference type="GO" id="GO:0046872">
    <property type="term" value="F:metal ion binding"/>
    <property type="evidence" value="ECO:0007669"/>
    <property type="project" value="UniProtKB-KW"/>
</dbReference>
<dbReference type="GO" id="GO:0004523">
    <property type="term" value="F:RNA-DNA hybrid ribonuclease activity"/>
    <property type="evidence" value="ECO:0007669"/>
    <property type="project" value="UniProtKB-EC"/>
</dbReference>
<name>A0A5M4FBX4_9ACTN</name>
<evidence type="ECO:0000313" key="13">
    <source>
        <dbReference type="Proteomes" id="UP000380867"/>
    </source>
</evidence>
<dbReference type="SUPFAM" id="SSF53098">
    <property type="entry name" value="Ribonuclease H-like"/>
    <property type="match status" value="1"/>
</dbReference>
<dbReference type="InterPro" id="IPR002156">
    <property type="entry name" value="RNaseH_domain"/>
</dbReference>
<comment type="similarity">
    <text evidence="3">Belongs to the RNase H family.</text>
</comment>
<feature type="domain" description="RNase H type-1" evidence="11">
    <location>
        <begin position="13"/>
        <end position="159"/>
    </location>
</feature>
<dbReference type="InterPro" id="IPR012337">
    <property type="entry name" value="RNaseH-like_sf"/>
</dbReference>
<comment type="cofactor">
    <cofactor evidence="2">
        <name>Mg(2+)</name>
        <dbReference type="ChEBI" id="CHEBI:18420"/>
    </cofactor>
</comment>
<keyword evidence="9" id="KW-0378">Hydrolase</keyword>
<evidence type="ECO:0000256" key="3">
    <source>
        <dbReference type="ARBA" id="ARBA00005300"/>
    </source>
</evidence>
<dbReference type="RefSeq" id="WP_149690058.1">
    <property type="nucleotide sequence ID" value="NZ_SDPQ02000003.1"/>
</dbReference>
<protein>
    <recommendedName>
        <fullName evidence="5">ribonuclease H</fullName>
        <ecNumber evidence="5">3.1.26.4</ecNumber>
    </recommendedName>
</protein>
<dbReference type="EMBL" id="SDPQ02000003">
    <property type="protein sequence ID" value="KAA1395392.1"/>
    <property type="molecule type" value="Genomic_DNA"/>
</dbReference>
<evidence type="ECO:0000256" key="4">
    <source>
        <dbReference type="ARBA" id="ARBA00011245"/>
    </source>
</evidence>
<evidence type="ECO:0000256" key="8">
    <source>
        <dbReference type="ARBA" id="ARBA00022759"/>
    </source>
</evidence>
<evidence type="ECO:0000256" key="10">
    <source>
        <dbReference type="ARBA" id="ARBA00022842"/>
    </source>
</evidence>
<keyword evidence="13" id="KW-1185">Reference proteome</keyword>
<dbReference type="Pfam" id="PF00075">
    <property type="entry name" value="RNase_H"/>
    <property type="match status" value="1"/>
</dbReference>
<reference evidence="12" key="1">
    <citation type="submission" date="2019-09" db="EMBL/GenBank/DDBJ databases">
        <authorList>
            <person name="Li J."/>
        </authorList>
    </citation>
    <scope>NUCLEOTIDE SEQUENCE [LARGE SCALE GENOMIC DNA]</scope>
    <source>
        <strain evidence="12">JCM 14732</strain>
    </source>
</reference>
<dbReference type="GO" id="GO:0043137">
    <property type="term" value="P:DNA replication, removal of RNA primer"/>
    <property type="evidence" value="ECO:0007669"/>
    <property type="project" value="TreeGrafter"/>
</dbReference>
<evidence type="ECO:0000256" key="6">
    <source>
        <dbReference type="ARBA" id="ARBA00022722"/>
    </source>
</evidence>
<accession>A0A5M4FBX4</accession>
<dbReference type="GO" id="GO:0003676">
    <property type="term" value="F:nucleic acid binding"/>
    <property type="evidence" value="ECO:0007669"/>
    <property type="project" value="InterPro"/>
</dbReference>
<dbReference type="PANTHER" id="PTHR10642:SF26">
    <property type="entry name" value="RIBONUCLEASE H1"/>
    <property type="match status" value="1"/>
</dbReference>
<dbReference type="OrthoDB" id="7845843at2"/>
<keyword evidence="8" id="KW-0255">Endonuclease</keyword>
<dbReference type="CDD" id="cd09278">
    <property type="entry name" value="RNase_HI_prokaryote_like"/>
    <property type="match status" value="1"/>
</dbReference>
<keyword evidence="7" id="KW-0479">Metal-binding</keyword>
<comment type="caution">
    <text evidence="12">The sequence shown here is derived from an EMBL/GenBank/DDBJ whole genome shotgun (WGS) entry which is preliminary data.</text>
</comment>
<dbReference type="Proteomes" id="UP000380867">
    <property type="component" value="Unassembled WGS sequence"/>
</dbReference>
<evidence type="ECO:0000256" key="5">
    <source>
        <dbReference type="ARBA" id="ARBA00012180"/>
    </source>
</evidence>
<dbReference type="InterPro" id="IPR022892">
    <property type="entry name" value="RNaseHI"/>
</dbReference>
<evidence type="ECO:0000256" key="7">
    <source>
        <dbReference type="ARBA" id="ARBA00022723"/>
    </source>
</evidence>
<dbReference type="InterPro" id="IPR036397">
    <property type="entry name" value="RNaseH_sf"/>
</dbReference>
<dbReference type="EC" id="3.1.26.4" evidence="5"/>
<organism evidence="12 13">
    <name type="scientific">Aeromicrobium ginsengisoli</name>
    <dbReference type="NCBI Taxonomy" id="363867"/>
    <lineage>
        <taxon>Bacteria</taxon>
        <taxon>Bacillati</taxon>
        <taxon>Actinomycetota</taxon>
        <taxon>Actinomycetes</taxon>
        <taxon>Propionibacteriales</taxon>
        <taxon>Nocardioidaceae</taxon>
        <taxon>Aeromicrobium</taxon>
    </lineage>
</organism>
<comment type="catalytic activity">
    <reaction evidence="1">
        <text>Endonucleolytic cleavage to 5'-phosphomonoester.</text>
        <dbReference type="EC" id="3.1.26.4"/>
    </reaction>
</comment>
<evidence type="ECO:0000256" key="9">
    <source>
        <dbReference type="ARBA" id="ARBA00022801"/>
    </source>
</evidence>
<proteinExistence type="inferred from homology"/>
<dbReference type="InterPro" id="IPR050092">
    <property type="entry name" value="RNase_H"/>
</dbReference>
<comment type="subunit">
    <text evidence="4">Monomer.</text>
</comment>
<gene>
    <name evidence="12" type="ORF">ESP70_014640</name>
</gene>
<dbReference type="Gene3D" id="3.30.420.10">
    <property type="entry name" value="Ribonuclease H-like superfamily/Ribonuclease H"/>
    <property type="match status" value="1"/>
</dbReference>
<dbReference type="AlphaFoldDB" id="A0A5M4FBX4"/>
<dbReference type="PANTHER" id="PTHR10642">
    <property type="entry name" value="RIBONUCLEASE H1"/>
    <property type="match status" value="1"/>
</dbReference>
<keyword evidence="6" id="KW-0540">Nuclease</keyword>
<dbReference type="PROSITE" id="PS50879">
    <property type="entry name" value="RNASE_H_1"/>
    <property type="match status" value="1"/>
</dbReference>